<dbReference type="OrthoDB" id="10258787at2759"/>
<dbReference type="Gene3D" id="1.25.40.470">
    <property type="match status" value="2"/>
</dbReference>
<dbReference type="GO" id="GO:0030991">
    <property type="term" value="C:intraciliary transport particle A"/>
    <property type="evidence" value="ECO:0007669"/>
    <property type="project" value="TreeGrafter"/>
</dbReference>
<dbReference type="InterPro" id="IPR056168">
    <property type="entry name" value="TPR_IF140/IFT172/WDR19"/>
</dbReference>
<evidence type="ECO:0000259" key="7">
    <source>
        <dbReference type="Pfam" id="PF24760"/>
    </source>
</evidence>
<dbReference type="RefSeq" id="XP_020899151.2">
    <property type="nucleotide sequence ID" value="XM_021043492.2"/>
</dbReference>
<evidence type="ECO:0000256" key="5">
    <source>
        <dbReference type="ARBA" id="ARBA00023273"/>
    </source>
</evidence>
<feature type="compositionally biased region" description="Acidic residues" evidence="6">
    <location>
        <begin position="584"/>
        <end position="599"/>
    </location>
</feature>
<dbReference type="OMA" id="CESHDFA"/>
<evidence type="ECO:0000256" key="3">
    <source>
        <dbReference type="ARBA" id="ARBA00022737"/>
    </source>
</evidence>
<dbReference type="InterPro" id="IPR011990">
    <property type="entry name" value="TPR-like_helical_dom_sf"/>
</dbReference>
<evidence type="ECO:0000313" key="9">
    <source>
        <dbReference type="EnsemblMetazoa" id="XP_020899151.2"/>
    </source>
</evidence>
<keyword evidence="5" id="KW-0966">Cell projection</keyword>
<dbReference type="GO" id="GO:0035721">
    <property type="term" value="P:intraciliary retrograde transport"/>
    <property type="evidence" value="ECO:0007669"/>
    <property type="project" value="TreeGrafter"/>
</dbReference>
<comment type="subcellular location">
    <subcellularLocation>
        <location evidence="1">Cell projection</location>
        <location evidence="1">Cilium</location>
    </subcellularLocation>
</comment>
<dbReference type="SUPFAM" id="SSF48452">
    <property type="entry name" value="TPR-like"/>
    <property type="match status" value="2"/>
</dbReference>
<accession>A0A913X570</accession>
<dbReference type="EnsemblMetazoa" id="XM_021043492.2">
    <property type="protein sequence ID" value="XP_020899151.2"/>
    <property type="gene ID" value="LOC110237871"/>
</dbReference>
<keyword evidence="4" id="KW-0969">Cilium</keyword>
<dbReference type="Proteomes" id="UP000887567">
    <property type="component" value="Unplaced"/>
</dbReference>
<organism evidence="9 10">
    <name type="scientific">Exaiptasia diaphana</name>
    <name type="common">Tropical sea anemone</name>
    <name type="synonym">Aiptasia pulchella</name>
    <dbReference type="NCBI Taxonomy" id="2652724"/>
    <lineage>
        <taxon>Eukaryota</taxon>
        <taxon>Metazoa</taxon>
        <taxon>Cnidaria</taxon>
        <taxon>Anthozoa</taxon>
        <taxon>Hexacorallia</taxon>
        <taxon>Actiniaria</taxon>
        <taxon>Aiptasiidae</taxon>
        <taxon>Exaiptasia</taxon>
    </lineage>
</organism>
<evidence type="ECO:0000256" key="4">
    <source>
        <dbReference type="ARBA" id="ARBA00023069"/>
    </source>
</evidence>
<sequence length="606" mass="69831">LQEEAEKLYIGCERFDLLNKFYQANNQWTKAVEVAELQDRIHLRTTYYNYAKHLEITGNISGAINNYEKSETQRFEVPRMLLDEPQQLESYILKHKDKELRKWWAQYMESTSEMETALQFYEAARDNLSLVRVYCYCGNLEKAAEICNETGDRAACYHLARQFENQENIKDAIHFYTRAQCYSNAIRLAKEHGLDNELMNLALLSSSKDMLDVARYYEGIPNMQDKAVMLYHKGGNVTKALELCFHTQQFAALQVIAEDLDENTDPEMIDKCAEFFMEHGQYDKAVDLFIVGKKFPQALELCLAHNVTITEELAEKMTLPKGEENRTTMLERIAECAMQQGSYHLATKKFTQAGNKMKAMKALLKSGDTEKIIFFAGVSRQREIYVMAANYLQSLDWRKDPEIMKNIIGFYTKGRALDLLAGFYDACAQVEIDEYQNYDKALGALGEAYKCIAKAKMKNVIEQEEKINFLKSRIGLVKKFVQARRAYEENPEEAIKGCQLLLEEPDLETAVRIGDVYGLIIEYYARQQNHSKAYSFMEDMRQRVPTVNMAYYVNMKTIEAVHKSLGIPLGRGMGAEREIKAGLDEDEGEEVEEEVEEEIFNGHDGY</sequence>
<feature type="region of interest" description="Disordered" evidence="6">
    <location>
        <begin position="584"/>
        <end position="606"/>
    </location>
</feature>
<feature type="domain" description="IF140/IFT172/WDR19 TPR" evidence="8">
    <location>
        <begin position="1"/>
        <end position="410"/>
    </location>
</feature>
<proteinExistence type="predicted"/>
<evidence type="ECO:0000256" key="1">
    <source>
        <dbReference type="ARBA" id="ARBA00004138"/>
    </source>
</evidence>
<name>A0A913X570_EXADI</name>
<evidence type="ECO:0000313" key="10">
    <source>
        <dbReference type="Proteomes" id="UP000887567"/>
    </source>
</evidence>
<feature type="domain" description="IF140 C-terminal TPR" evidence="7">
    <location>
        <begin position="418"/>
        <end position="541"/>
    </location>
</feature>
<dbReference type="Pfam" id="PF24762">
    <property type="entry name" value="TPR_IF140-IFT172"/>
    <property type="match status" value="1"/>
</dbReference>
<dbReference type="Pfam" id="PF24760">
    <property type="entry name" value="TPR_IF140_C"/>
    <property type="match status" value="1"/>
</dbReference>
<dbReference type="PANTHER" id="PTHR15722">
    <property type="entry name" value="IFT140/172-RELATED"/>
    <property type="match status" value="1"/>
</dbReference>
<protein>
    <submittedName>
        <fullName evidence="9">Uncharacterized protein</fullName>
    </submittedName>
</protein>
<dbReference type="KEGG" id="epa:110237871"/>
<evidence type="ECO:0000256" key="6">
    <source>
        <dbReference type="SAM" id="MobiDB-lite"/>
    </source>
</evidence>
<dbReference type="GO" id="GO:0005930">
    <property type="term" value="C:axoneme"/>
    <property type="evidence" value="ECO:0007669"/>
    <property type="project" value="TreeGrafter"/>
</dbReference>
<dbReference type="AlphaFoldDB" id="A0A913X570"/>
<keyword evidence="3" id="KW-0677">Repeat</keyword>
<reference evidence="9" key="1">
    <citation type="submission" date="2022-11" db="UniProtKB">
        <authorList>
            <consortium name="EnsemblMetazoa"/>
        </authorList>
    </citation>
    <scope>IDENTIFICATION</scope>
</reference>
<dbReference type="GO" id="GO:0036064">
    <property type="term" value="C:ciliary basal body"/>
    <property type="evidence" value="ECO:0007669"/>
    <property type="project" value="TreeGrafter"/>
</dbReference>
<keyword evidence="2" id="KW-0853">WD repeat</keyword>
<dbReference type="InterPro" id="IPR056156">
    <property type="entry name" value="TPR_IF140_C"/>
</dbReference>
<evidence type="ECO:0000256" key="2">
    <source>
        <dbReference type="ARBA" id="ARBA00022574"/>
    </source>
</evidence>
<dbReference type="FunFam" id="1.25.40.470:FF:000010">
    <property type="entry name" value="Intraflagellar transport 140 homolog (Chlamydomonas)"/>
    <property type="match status" value="1"/>
</dbReference>
<dbReference type="PANTHER" id="PTHR15722:SF7">
    <property type="entry name" value="INTRAFLAGELLAR TRANSPORT PROTEIN 140 HOMOLOG"/>
    <property type="match status" value="1"/>
</dbReference>
<dbReference type="GeneID" id="110237871"/>
<keyword evidence="10" id="KW-1185">Reference proteome</keyword>
<evidence type="ECO:0000259" key="8">
    <source>
        <dbReference type="Pfam" id="PF24762"/>
    </source>
</evidence>